<protein>
    <submittedName>
        <fullName evidence="1">Uncharacterized protein</fullName>
    </submittedName>
</protein>
<dbReference type="AlphaFoldDB" id="A0A4Z2JDL9"/>
<proteinExistence type="predicted"/>
<dbReference type="EMBL" id="SRLO01000006">
    <property type="protein sequence ID" value="TNN88336.1"/>
    <property type="molecule type" value="Genomic_DNA"/>
</dbReference>
<evidence type="ECO:0000313" key="1">
    <source>
        <dbReference type="EMBL" id="TNN88336.1"/>
    </source>
</evidence>
<sequence length="144" mass="16466">MVHWTLALTQALPLRPHTQGPTVCMHWAYTHMLFSLRVWDCANKGSLVTNSVEELSSGVERGSSFRWSIWMTIWNSLWRQETMPLGNLITNSLPTTFNHSLTENNTSCPVFAARHKSQTERKEENKEKGLALEMLSFSSKLSEL</sequence>
<keyword evidence="2" id="KW-1185">Reference proteome</keyword>
<name>A0A4Z2JDL9_9TELE</name>
<accession>A0A4Z2JDL9</accession>
<comment type="caution">
    <text evidence="1">The sequence shown here is derived from an EMBL/GenBank/DDBJ whole genome shotgun (WGS) entry which is preliminary data.</text>
</comment>
<reference evidence="1 2" key="1">
    <citation type="submission" date="2019-03" db="EMBL/GenBank/DDBJ databases">
        <title>First draft genome of Liparis tanakae, snailfish: a comprehensive survey of snailfish specific genes.</title>
        <authorList>
            <person name="Kim W."/>
            <person name="Song I."/>
            <person name="Jeong J.-H."/>
            <person name="Kim D."/>
            <person name="Kim S."/>
            <person name="Ryu S."/>
            <person name="Song J.Y."/>
            <person name="Lee S.K."/>
        </authorList>
    </citation>
    <scope>NUCLEOTIDE SEQUENCE [LARGE SCALE GENOMIC DNA]</scope>
    <source>
        <tissue evidence="1">Muscle</tissue>
    </source>
</reference>
<evidence type="ECO:0000313" key="2">
    <source>
        <dbReference type="Proteomes" id="UP000314294"/>
    </source>
</evidence>
<gene>
    <name evidence="1" type="ORF">EYF80_001552</name>
</gene>
<organism evidence="1 2">
    <name type="scientific">Liparis tanakae</name>
    <name type="common">Tanaka's snailfish</name>
    <dbReference type="NCBI Taxonomy" id="230148"/>
    <lineage>
        <taxon>Eukaryota</taxon>
        <taxon>Metazoa</taxon>
        <taxon>Chordata</taxon>
        <taxon>Craniata</taxon>
        <taxon>Vertebrata</taxon>
        <taxon>Euteleostomi</taxon>
        <taxon>Actinopterygii</taxon>
        <taxon>Neopterygii</taxon>
        <taxon>Teleostei</taxon>
        <taxon>Neoteleostei</taxon>
        <taxon>Acanthomorphata</taxon>
        <taxon>Eupercaria</taxon>
        <taxon>Perciformes</taxon>
        <taxon>Cottioidei</taxon>
        <taxon>Cottales</taxon>
        <taxon>Liparidae</taxon>
        <taxon>Liparis</taxon>
    </lineage>
</organism>
<dbReference type="Proteomes" id="UP000314294">
    <property type="component" value="Unassembled WGS sequence"/>
</dbReference>